<sequence length="47" mass="5181">MARFTLDNTPRPKKAMRPWLWYTILSVAVAIIVAGVIVTYAVGGSVF</sequence>
<feature type="transmembrane region" description="Helical" evidence="1">
    <location>
        <begin position="20"/>
        <end position="42"/>
    </location>
</feature>
<keyword evidence="1" id="KW-0812">Transmembrane</keyword>
<keyword evidence="3" id="KW-1185">Reference proteome</keyword>
<evidence type="ECO:0000313" key="2">
    <source>
        <dbReference type="EMBL" id="GAA4183306.1"/>
    </source>
</evidence>
<evidence type="ECO:0000313" key="3">
    <source>
        <dbReference type="Proteomes" id="UP001500213"/>
    </source>
</evidence>
<gene>
    <name evidence="2" type="ORF">GCM10022288_02410</name>
</gene>
<protein>
    <submittedName>
        <fullName evidence="2">Uncharacterized protein</fullName>
    </submittedName>
</protein>
<name>A0ABP8AFV5_9MICO</name>
<dbReference type="EMBL" id="BAABBX010000002">
    <property type="protein sequence ID" value="GAA4183306.1"/>
    <property type="molecule type" value="Genomic_DNA"/>
</dbReference>
<evidence type="ECO:0000256" key="1">
    <source>
        <dbReference type="SAM" id="Phobius"/>
    </source>
</evidence>
<keyword evidence="1" id="KW-0472">Membrane</keyword>
<accession>A0ABP8AFV5</accession>
<dbReference type="RefSeq" id="WP_344772968.1">
    <property type="nucleotide sequence ID" value="NZ_BAABBX010000002.1"/>
</dbReference>
<organism evidence="2 3">
    <name type="scientific">Gryllotalpicola kribbensis</name>
    <dbReference type="NCBI Taxonomy" id="993084"/>
    <lineage>
        <taxon>Bacteria</taxon>
        <taxon>Bacillati</taxon>
        <taxon>Actinomycetota</taxon>
        <taxon>Actinomycetes</taxon>
        <taxon>Micrococcales</taxon>
        <taxon>Microbacteriaceae</taxon>
        <taxon>Gryllotalpicola</taxon>
    </lineage>
</organism>
<proteinExistence type="predicted"/>
<reference evidence="3" key="1">
    <citation type="journal article" date="2019" name="Int. J. Syst. Evol. Microbiol.">
        <title>The Global Catalogue of Microorganisms (GCM) 10K type strain sequencing project: providing services to taxonomists for standard genome sequencing and annotation.</title>
        <authorList>
            <consortium name="The Broad Institute Genomics Platform"/>
            <consortium name="The Broad Institute Genome Sequencing Center for Infectious Disease"/>
            <person name="Wu L."/>
            <person name="Ma J."/>
        </authorList>
    </citation>
    <scope>NUCLEOTIDE SEQUENCE [LARGE SCALE GENOMIC DNA]</scope>
    <source>
        <strain evidence="3">JCM 17593</strain>
    </source>
</reference>
<keyword evidence="1" id="KW-1133">Transmembrane helix</keyword>
<comment type="caution">
    <text evidence="2">The sequence shown here is derived from an EMBL/GenBank/DDBJ whole genome shotgun (WGS) entry which is preliminary data.</text>
</comment>
<dbReference type="Proteomes" id="UP001500213">
    <property type="component" value="Unassembled WGS sequence"/>
</dbReference>